<dbReference type="GO" id="GO:0016874">
    <property type="term" value="F:ligase activity"/>
    <property type="evidence" value="ECO:0007669"/>
    <property type="project" value="UniProtKB-KW"/>
</dbReference>
<dbReference type="InterPro" id="IPR005493">
    <property type="entry name" value="RraA/RraA-like"/>
</dbReference>
<proteinExistence type="predicted"/>
<keyword evidence="3" id="KW-0812">Transmembrane</keyword>
<feature type="compositionally biased region" description="Polar residues" evidence="2">
    <location>
        <begin position="28"/>
        <end position="37"/>
    </location>
</feature>
<dbReference type="Pfam" id="PF23868">
    <property type="entry name" value="Mmc1_C"/>
    <property type="match status" value="1"/>
</dbReference>
<sequence>MSGTSPFNILIWDSNRPGRPPRERPNTRMPNAYSQVVNFDRSPHSNPPSSSPSDSPPSTSTSASYSHSYPRPYVPPYINSYQASQPEMELSTSASPQPSFIEQLSQFSSCEISDALVKLGLTHNANEMPVQRGGYIPDISMLSPSPTVGDGQNLRICGYAYTVKMVRGDDSQAPKPPRHFVDAAPAGSVAVISVPPNIKSAAWGGLMTAGAQFRGVHGVVIDGRARDLIEHRAAGFPVFARGHSTLGQSPFTRPSELNVPVTILPRPDFEGAFENTFSAVEVHPGDIIVADIDGVVCIPPELLASVIDSCRYSKQVDEKCMIDIQQGRSIQETFQEWRKATKKKRLLDIRYASRLTRKFSLQKASFSPATALAGTKSTLNVKPQTSASVSPRVAARNVLKSTIGLIPRTLPLQHQGLWEKRAQAALDELEWGRNRPLRVAVWGDELSGASDIVTGLLDDPLSNDEVQRNMLRQRWESVPRNEVIRIRKDDISSWNGQILTIKSNWLQNINGEVIECRGPNALDTLLSCDHIILVTDNIRKLSAPGLREILDGLLHAPSVNLVITERASGVPMLIDEFGNTKPTLIKPDLAIRGLDAFTQGDVNQYQGLLMASGLPQFSQEISSFYTESNQPSSPTSTASRAAVRTSTHIARVAFSACETAVDNAQQSITDTLAPLEPLKAEISSISQDVIHSTLRGSTTVREGITSVEVRLRATFRRLPWYSLWWRADEVSSALGEAVSWNSLNTQLSFHSGRLAVIREQMHHKTISLAAVSPVLNNRLAQIYARTPIDPDALSSPLAQRTAQLFAPGGPVEDVQRKAQAAVVATAANILGSGILSTGLFSIGSISGGTAIGAGLLGSVASVRWMQSMWTRAEKRWWADWGRVCAGLERDCEANLNQVVQERVMGSAVAGIQGVETLAARRADTVSALRQEMLELNKELTALELRVK</sequence>
<feature type="binding site" evidence="1">
    <location>
        <position position="226"/>
    </location>
    <ligand>
        <name>substrate</name>
    </ligand>
</feature>
<feature type="binding site" evidence="1">
    <location>
        <begin position="204"/>
        <end position="207"/>
    </location>
    <ligand>
        <name>substrate</name>
    </ligand>
</feature>
<reference evidence="5 6" key="1">
    <citation type="submission" date="2015-07" db="EMBL/GenBank/DDBJ databases">
        <authorList>
            <person name="Noorani M."/>
        </authorList>
    </citation>
    <scope>NUCLEOTIDE SEQUENCE [LARGE SCALE GENOMIC DNA]</scope>
    <source>
        <strain evidence="5">BBA 69670</strain>
    </source>
</reference>
<evidence type="ECO:0000259" key="4">
    <source>
        <dbReference type="Pfam" id="PF23868"/>
    </source>
</evidence>
<keyword evidence="1" id="KW-0479">Metal-binding</keyword>
<keyword evidence="3" id="KW-1133">Transmembrane helix</keyword>
<keyword evidence="5" id="KW-0436">Ligase</keyword>
<dbReference type="PANTHER" id="PTHR33254">
    <property type="entry name" value="4-HYDROXY-4-METHYL-2-OXOGLUTARATE ALDOLASE 3-RELATED"/>
    <property type="match status" value="1"/>
</dbReference>
<feature type="transmembrane region" description="Helical" evidence="3">
    <location>
        <begin position="839"/>
        <end position="865"/>
    </location>
</feature>
<dbReference type="GO" id="GO:0047443">
    <property type="term" value="F:4-hydroxy-4-methyl-2-oxoglutarate aldolase activity"/>
    <property type="evidence" value="ECO:0007669"/>
    <property type="project" value="TreeGrafter"/>
</dbReference>
<dbReference type="AlphaFoldDB" id="A0A0K6G7K8"/>
<name>A0A0K6G7K8_9AGAM</name>
<keyword evidence="3" id="KW-0472">Membrane</keyword>
<dbReference type="InterPro" id="IPR036704">
    <property type="entry name" value="RraA/RraA-like_sf"/>
</dbReference>
<dbReference type="PANTHER" id="PTHR33254:SF4">
    <property type="entry name" value="4-HYDROXY-4-METHYL-2-OXOGLUTARATE ALDOLASE 3-RELATED"/>
    <property type="match status" value="1"/>
</dbReference>
<evidence type="ECO:0000256" key="2">
    <source>
        <dbReference type="SAM" id="MobiDB-lite"/>
    </source>
</evidence>
<dbReference type="Pfam" id="PF03737">
    <property type="entry name" value="RraA-like"/>
    <property type="match status" value="1"/>
</dbReference>
<dbReference type="EMBL" id="CYGV01001445">
    <property type="protein sequence ID" value="CUA74446.1"/>
    <property type="molecule type" value="Genomic_DNA"/>
</dbReference>
<evidence type="ECO:0000313" key="6">
    <source>
        <dbReference type="Proteomes" id="UP000044841"/>
    </source>
</evidence>
<feature type="binding site" evidence="1">
    <location>
        <position position="227"/>
    </location>
    <ligand>
        <name>Mg(2+)</name>
        <dbReference type="ChEBI" id="CHEBI:18420"/>
    </ligand>
</feature>
<evidence type="ECO:0000256" key="1">
    <source>
        <dbReference type="PIRSR" id="PIRSR605493-1"/>
    </source>
</evidence>
<keyword evidence="6" id="KW-1185">Reference proteome</keyword>
<feature type="compositionally biased region" description="Low complexity" evidence="2">
    <location>
        <begin position="51"/>
        <end position="67"/>
    </location>
</feature>
<evidence type="ECO:0000256" key="3">
    <source>
        <dbReference type="SAM" id="Phobius"/>
    </source>
</evidence>
<dbReference type="SUPFAM" id="SSF89562">
    <property type="entry name" value="RraA-like"/>
    <property type="match status" value="1"/>
</dbReference>
<organism evidence="5 6">
    <name type="scientific">Rhizoctonia solani</name>
    <dbReference type="NCBI Taxonomy" id="456999"/>
    <lineage>
        <taxon>Eukaryota</taxon>
        <taxon>Fungi</taxon>
        <taxon>Dikarya</taxon>
        <taxon>Basidiomycota</taxon>
        <taxon>Agaricomycotina</taxon>
        <taxon>Agaricomycetes</taxon>
        <taxon>Cantharellales</taxon>
        <taxon>Ceratobasidiaceae</taxon>
        <taxon>Rhizoctonia</taxon>
    </lineage>
</organism>
<comment type="cofactor">
    <cofactor evidence="1">
        <name>Mg(2+)</name>
        <dbReference type="ChEBI" id="CHEBI:18420"/>
    </cofactor>
</comment>
<dbReference type="Proteomes" id="UP000044841">
    <property type="component" value="Unassembled WGS sequence"/>
</dbReference>
<dbReference type="InterPro" id="IPR056196">
    <property type="entry name" value="Mmc1_C"/>
</dbReference>
<keyword evidence="1" id="KW-0460">Magnesium</keyword>
<feature type="domain" description="Mmc1 C-terminal" evidence="4">
    <location>
        <begin position="715"/>
        <end position="878"/>
    </location>
</feature>
<gene>
    <name evidence="5" type="ORF">RSOLAG22IIIB_05555</name>
</gene>
<feature type="region of interest" description="Disordered" evidence="2">
    <location>
        <begin position="1"/>
        <end position="67"/>
    </location>
</feature>
<dbReference type="GO" id="GO:0008948">
    <property type="term" value="F:oxaloacetate decarboxylase activity"/>
    <property type="evidence" value="ECO:0007669"/>
    <property type="project" value="TreeGrafter"/>
</dbReference>
<accession>A0A0K6G7K8</accession>
<protein>
    <submittedName>
        <fullName evidence="5">Valine--tRNA ligase</fullName>
    </submittedName>
</protein>
<dbReference type="GO" id="GO:0046872">
    <property type="term" value="F:metal ion binding"/>
    <property type="evidence" value="ECO:0007669"/>
    <property type="project" value="UniProtKB-KW"/>
</dbReference>
<evidence type="ECO:0000313" key="5">
    <source>
        <dbReference type="EMBL" id="CUA74446.1"/>
    </source>
</evidence>
<dbReference type="Gene3D" id="3.50.30.40">
    <property type="entry name" value="Ribonuclease E inhibitor RraA/RraA-like"/>
    <property type="match status" value="1"/>
</dbReference>
<dbReference type="CDD" id="cd16841">
    <property type="entry name" value="RraA_family"/>
    <property type="match status" value="1"/>
</dbReference>